<evidence type="ECO:0000313" key="1">
    <source>
        <dbReference type="EMBL" id="BBC81265.1"/>
    </source>
</evidence>
<dbReference type="KEGG" id="aot:AcetOri_orf04424"/>
<organism evidence="1 2">
    <name type="scientific">Acetobacter orientalis</name>
    <dbReference type="NCBI Taxonomy" id="146474"/>
    <lineage>
        <taxon>Bacteria</taxon>
        <taxon>Pseudomonadati</taxon>
        <taxon>Pseudomonadota</taxon>
        <taxon>Alphaproteobacteria</taxon>
        <taxon>Acetobacterales</taxon>
        <taxon>Acetobacteraceae</taxon>
        <taxon>Acetobacter</taxon>
    </lineage>
</organism>
<name>A0A2Z5ZLG3_9PROT</name>
<dbReference type="Proteomes" id="UP000270034">
    <property type="component" value="Chromosome"/>
</dbReference>
<evidence type="ECO:0000313" key="2">
    <source>
        <dbReference type="Proteomes" id="UP000270034"/>
    </source>
</evidence>
<gene>
    <name evidence="1" type="ORF">AcetOrient_orf04424</name>
</gene>
<dbReference type="AlphaFoldDB" id="A0A2Z5ZLG3"/>
<accession>A0A2Z5ZLG3</accession>
<dbReference type="EMBL" id="AP018515">
    <property type="protein sequence ID" value="BBC81265.1"/>
    <property type="molecule type" value="Genomic_DNA"/>
</dbReference>
<reference evidence="1 2" key="1">
    <citation type="submission" date="2018-02" db="EMBL/GenBank/DDBJ databases">
        <title>Acetobacter orientalis genome.</title>
        <authorList>
            <person name="Nakashima N."/>
            <person name="Tamura T."/>
        </authorList>
    </citation>
    <scope>NUCLEOTIDE SEQUENCE [LARGE SCALE GENOMIC DNA]</scope>
    <source>
        <strain evidence="1 2">FAN1</strain>
    </source>
</reference>
<proteinExistence type="predicted"/>
<sequence length="43" mass="5145">MKIFEICAPFWARPFREMSPIFSRSEQYRHTARRDNPLSTASL</sequence>
<protein>
    <submittedName>
        <fullName evidence="1">Transcriptional regulator</fullName>
    </submittedName>
</protein>